<evidence type="ECO:0000259" key="8">
    <source>
        <dbReference type="PROSITE" id="PS50119"/>
    </source>
</evidence>
<dbReference type="InterPro" id="IPR000315">
    <property type="entry name" value="Znf_B-box"/>
</dbReference>
<keyword evidence="2" id="KW-0479">Metal-binding</keyword>
<dbReference type="AlphaFoldDB" id="A0A0N4Z0W2"/>
<dbReference type="SUPFAM" id="SSF57850">
    <property type="entry name" value="RING/U-box"/>
    <property type="match status" value="1"/>
</dbReference>
<dbReference type="PROSITE" id="PS50089">
    <property type="entry name" value="ZF_RING_2"/>
    <property type="match status" value="1"/>
</dbReference>
<keyword evidence="3 5" id="KW-0863">Zinc-finger</keyword>
<name>A0A0N4Z0W2_PARTI</name>
<dbReference type="InterPro" id="IPR022782">
    <property type="entry name" value="AIP3-like_C"/>
</dbReference>
<keyword evidence="4" id="KW-0862">Zinc</keyword>
<dbReference type="InterPro" id="IPR001841">
    <property type="entry name" value="Znf_RING"/>
</dbReference>
<dbReference type="GO" id="GO:0030544">
    <property type="term" value="F:Hsp70 protein binding"/>
    <property type="evidence" value="ECO:0007669"/>
    <property type="project" value="InterPro"/>
</dbReference>
<dbReference type="Pfam" id="PF03915">
    <property type="entry name" value="AIP3"/>
    <property type="match status" value="1"/>
</dbReference>
<dbReference type="PROSITE" id="PS00518">
    <property type="entry name" value="ZF_RING_1"/>
    <property type="match status" value="1"/>
</dbReference>
<feature type="domain" description="B box-type" evidence="8">
    <location>
        <begin position="80"/>
        <end position="127"/>
    </location>
</feature>
<dbReference type="GO" id="GO:0048471">
    <property type="term" value="C:perinuclear region of cytoplasm"/>
    <property type="evidence" value="ECO:0007669"/>
    <property type="project" value="TreeGrafter"/>
</dbReference>
<evidence type="ECO:0000256" key="3">
    <source>
        <dbReference type="ARBA" id="ARBA00022771"/>
    </source>
</evidence>
<dbReference type="SMART" id="SM00184">
    <property type="entry name" value="RING"/>
    <property type="match status" value="1"/>
</dbReference>
<dbReference type="PANTHER" id="PTHR22635">
    <property type="entry name" value="RING FINGER PROTEIN 207"/>
    <property type="match status" value="1"/>
</dbReference>
<reference evidence="10" key="1">
    <citation type="submission" date="2017-02" db="UniProtKB">
        <authorList>
            <consortium name="WormBaseParasite"/>
        </authorList>
    </citation>
    <scope>IDENTIFICATION</scope>
</reference>
<dbReference type="Gene3D" id="1.20.58.1540">
    <property type="entry name" value="Actin interacting protein 3, C-terminal domain"/>
    <property type="match status" value="1"/>
</dbReference>
<sequence>MSINNNGHLNIFEEISPMECPICKNEMILPMTFTACHHTFCTKCASSTNDSIICPLCRRKSIDGPIEDEVMRYIIESSKDETDVCGNCDSIVAPMYFCETCSLPLCNICRLSTHVAKIFSKHNIIPLEERGKIKRSLICNEHDQPFILYDLETSTLLCIGCFNKIPNEQRSQLANIDIAHSICSEKLESLVQQIKRLQEEVKEHIDMRKRILLELNENFKNTENEINIKFDKVMKKLKDKKQSILQELQNEKQNKESQIQNQLITLTHLKFPIRQNLLASTMFCSYISKIDFLHLYAKLMKKLNDTSHCEIEKLDFTSELTSASNINFSNALDDSSHHNQPPDPEMVFPVLLPSNSNMLFDNMSELSTESEELLKKIESPLRNFSLECVNISHELQEAQKDITQRRCLINDDTISDILKKCENLKIKIDKHTSVIKSYQPILRHIWQSSLDNVKKEQTIFRTRLDESLSLGESIKNLTITAQKIKPFLDYLTSVVYTVNEKLVRPVDLAPMERICMEICTIEPDSKLRCEAIEKEEEARRHAQEQKSCDEKIDFMNATVKNLKHSKEGIKRKTRKKNGAFLSDHSCIVASNDRDRNSFRTYSTKARTNTISSCESMSSLLDESEIVASARYVISPHNFVSVQSIPVSPPLVEEESLDYIPPTPDPIKEPDSHVNITTINKSIQQLGGVILDPKLAKQKLLADIKEKVPLQPAVDDANDVS</sequence>
<proteinExistence type="predicted"/>
<accession>A0A0N4Z0W2</accession>
<organism evidence="9 10">
    <name type="scientific">Parastrongyloides trichosuri</name>
    <name type="common">Possum-specific nematode worm</name>
    <dbReference type="NCBI Taxonomy" id="131310"/>
    <lineage>
        <taxon>Eukaryota</taxon>
        <taxon>Metazoa</taxon>
        <taxon>Ecdysozoa</taxon>
        <taxon>Nematoda</taxon>
        <taxon>Chromadorea</taxon>
        <taxon>Rhabditida</taxon>
        <taxon>Tylenchina</taxon>
        <taxon>Panagrolaimomorpha</taxon>
        <taxon>Strongyloidoidea</taxon>
        <taxon>Strongyloididae</taxon>
        <taxon>Parastrongyloides</taxon>
    </lineage>
</organism>
<protein>
    <recommendedName>
        <fullName evidence="1">RING finger protein 207</fullName>
    </recommendedName>
</protein>
<dbReference type="Gene3D" id="3.30.40.10">
    <property type="entry name" value="Zinc/RING finger domain, C3HC4 (zinc finger)"/>
    <property type="match status" value="1"/>
</dbReference>
<evidence type="ECO:0000256" key="6">
    <source>
        <dbReference type="SAM" id="Coils"/>
    </source>
</evidence>
<evidence type="ECO:0000313" key="10">
    <source>
        <dbReference type="WBParaSite" id="PTRK_0000034100.1"/>
    </source>
</evidence>
<evidence type="ECO:0000259" key="7">
    <source>
        <dbReference type="PROSITE" id="PS50089"/>
    </source>
</evidence>
<dbReference type="Pfam" id="PF00643">
    <property type="entry name" value="zf-B_box"/>
    <property type="match status" value="1"/>
</dbReference>
<dbReference type="InterPro" id="IPR017907">
    <property type="entry name" value="Znf_RING_CS"/>
</dbReference>
<dbReference type="InterPro" id="IPR039320">
    <property type="entry name" value="RNF207"/>
</dbReference>
<evidence type="ECO:0000256" key="5">
    <source>
        <dbReference type="PROSITE-ProRule" id="PRU00024"/>
    </source>
</evidence>
<dbReference type="WBParaSite" id="PTRK_0000034100.1">
    <property type="protein sequence ID" value="PTRK_0000034100.1"/>
    <property type="gene ID" value="PTRK_0000034100"/>
</dbReference>
<dbReference type="PANTHER" id="PTHR22635:SF0">
    <property type="entry name" value="RING FINGER PROTEIN 207"/>
    <property type="match status" value="1"/>
</dbReference>
<dbReference type="Proteomes" id="UP000038045">
    <property type="component" value="Unplaced"/>
</dbReference>
<dbReference type="GO" id="GO:0008270">
    <property type="term" value="F:zinc ion binding"/>
    <property type="evidence" value="ECO:0007669"/>
    <property type="project" value="UniProtKB-KW"/>
</dbReference>
<evidence type="ECO:0000256" key="1">
    <source>
        <dbReference type="ARBA" id="ARBA00021526"/>
    </source>
</evidence>
<keyword evidence="9" id="KW-1185">Reference proteome</keyword>
<dbReference type="InterPro" id="IPR013083">
    <property type="entry name" value="Znf_RING/FYVE/PHD"/>
</dbReference>
<dbReference type="Pfam" id="PF13445">
    <property type="entry name" value="zf-RING_UBOX"/>
    <property type="match status" value="1"/>
</dbReference>
<dbReference type="GO" id="GO:0044325">
    <property type="term" value="F:transmembrane transporter binding"/>
    <property type="evidence" value="ECO:0007669"/>
    <property type="project" value="TreeGrafter"/>
</dbReference>
<dbReference type="PROSITE" id="PS50119">
    <property type="entry name" value="ZF_BBOX"/>
    <property type="match status" value="1"/>
</dbReference>
<feature type="domain" description="RING-type" evidence="7">
    <location>
        <begin position="20"/>
        <end position="58"/>
    </location>
</feature>
<dbReference type="STRING" id="131310.A0A0N4Z0W2"/>
<dbReference type="InterPro" id="IPR027370">
    <property type="entry name" value="Znf-RING_euk"/>
</dbReference>
<keyword evidence="6" id="KW-0175">Coiled coil</keyword>
<dbReference type="CDD" id="cd19814">
    <property type="entry name" value="Bbox1_RNF207-like"/>
    <property type="match status" value="1"/>
</dbReference>
<dbReference type="SMART" id="SM00336">
    <property type="entry name" value="BBOX"/>
    <property type="match status" value="1"/>
</dbReference>
<evidence type="ECO:0000256" key="2">
    <source>
        <dbReference type="ARBA" id="ARBA00022723"/>
    </source>
</evidence>
<evidence type="ECO:0000313" key="9">
    <source>
        <dbReference type="Proteomes" id="UP000038045"/>
    </source>
</evidence>
<evidence type="ECO:0000256" key="4">
    <source>
        <dbReference type="ARBA" id="ARBA00022833"/>
    </source>
</evidence>
<feature type="coiled-coil region" evidence="6">
    <location>
        <begin position="180"/>
        <end position="265"/>
    </location>
</feature>
<dbReference type="Gene3D" id="3.30.160.60">
    <property type="entry name" value="Classic Zinc Finger"/>
    <property type="match status" value="1"/>
</dbReference>